<dbReference type="RefSeq" id="WP_092916565.1">
    <property type="nucleotide sequence ID" value="NZ_FOZN01000002.1"/>
</dbReference>
<dbReference type="Proteomes" id="UP000198506">
    <property type="component" value="Unassembled WGS sequence"/>
</dbReference>
<reference evidence="1 2" key="1">
    <citation type="submission" date="2016-10" db="EMBL/GenBank/DDBJ databases">
        <authorList>
            <person name="Varghese N."/>
            <person name="Submissions S."/>
        </authorList>
    </citation>
    <scope>NUCLEOTIDE SEQUENCE [LARGE SCALE GENOMIC DNA]</scope>
    <source>
        <strain evidence="1 2">IAM 15147</strain>
    </source>
</reference>
<evidence type="ECO:0000313" key="2">
    <source>
        <dbReference type="Proteomes" id="UP000198506"/>
    </source>
</evidence>
<sequence length="389" mass="41109">MTLFEQRPSSAPRGLGQGAARAAITIAGTLAAALALTACVGQPQLQLETYPSPAAVVPATPTAAALPLPDADVVELADRMFLTAEGRATFYAAQPRLADAEEIETACADAVEADAAGWFTGGCFVGGQHRAADRIFVFRPGDERLAESMVTVAAHELLHAAYARLSLLERATVDGLVAEVAGRVPAEDPVHEQIERSTDGDASTRANEQFAYLGSQVALESGFPAQLEGVYARLFTDRAALVDTHRRAASVVEDSIAAADAAIASAAAQESQNARDRAQLDADRGGYETALAAYTADVERFNAMPVEERARWQVTLQPAGAEPITMSWEASLTYRYEELERIRGDLEARGSALSAAEAAAADLRADAEQRRADAIALMRAANPNAVISE</sequence>
<dbReference type="AlphaFoldDB" id="A0AA94HLN1"/>
<name>A0AA94HLN1_9MICO</name>
<organism evidence="1 2">
    <name type="scientific">Agrococcus baldri</name>
    <dbReference type="NCBI Taxonomy" id="153730"/>
    <lineage>
        <taxon>Bacteria</taxon>
        <taxon>Bacillati</taxon>
        <taxon>Actinomycetota</taxon>
        <taxon>Actinomycetes</taxon>
        <taxon>Micrococcales</taxon>
        <taxon>Microbacteriaceae</taxon>
        <taxon>Agrococcus</taxon>
    </lineage>
</organism>
<keyword evidence="2" id="KW-1185">Reference proteome</keyword>
<protein>
    <submittedName>
        <fullName evidence="1">Uncharacterized protein</fullName>
    </submittedName>
</protein>
<gene>
    <name evidence="1" type="ORF">SAMN04487783_1014</name>
</gene>
<proteinExistence type="predicted"/>
<evidence type="ECO:0000313" key="1">
    <source>
        <dbReference type="EMBL" id="SFS07831.1"/>
    </source>
</evidence>
<accession>A0AA94HLN1</accession>
<comment type="caution">
    <text evidence="1">The sequence shown here is derived from an EMBL/GenBank/DDBJ whole genome shotgun (WGS) entry which is preliminary data.</text>
</comment>
<dbReference type="EMBL" id="FOZN01000002">
    <property type="protein sequence ID" value="SFS07831.1"/>
    <property type="molecule type" value="Genomic_DNA"/>
</dbReference>